<name>A0ABU9CEI2_9BURK</name>
<dbReference type="CDD" id="cd07377">
    <property type="entry name" value="WHTH_GntR"/>
    <property type="match status" value="1"/>
</dbReference>
<evidence type="ECO:0000313" key="6">
    <source>
        <dbReference type="Proteomes" id="UP001365405"/>
    </source>
</evidence>
<evidence type="ECO:0000256" key="1">
    <source>
        <dbReference type="ARBA" id="ARBA00023015"/>
    </source>
</evidence>
<proteinExistence type="predicted"/>
<evidence type="ECO:0000256" key="2">
    <source>
        <dbReference type="ARBA" id="ARBA00023125"/>
    </source>
</evidence>
<dbReference type="Gene3D" id="3.40.1410.10">
    <property type="entry name" value="Chorismate lyase-like"/>
    <property type="match status" value="1"/>
</dbReference>
<keyword evidence="2" id="KW-0238">DNA-binding</keyword>
<dbReference type="RefSeq" id="WP_341409758.1">
    <property type="nucleotide sequence ID" value="NZ_JBBUTH010000003.1"/>
</dbReference>
<protein>
    <submittedName>
        <fullName evidence="5">Phosphonate metabolism transcriptional regulator PhnF</fullName>
    </submittedName>
</protein>
<evidence type="ECO:0000256" key="3">
    <source>
        <dbReference type="ARBA" id="ARBA00023163"/>
    </source>
</evidence>
<dbReference type="InterPro" id="IPR036390">
    <property type="entry name" value="WH_DNA-bd_sf"/>
</dbReference>
<dbReference type="SMART" id="SM00345">
    <property type="entry name" value="HTH_GNTR"/>
    <property type="match status" value="1"/>
</dbReference>
<feature type="domain" description="HTH gntR-type" evidence="4">
    <location>
        <begin position="22"/>
        <end position="90"/>
    </location>
</feature>
<organism evidence="5 6">
    <name type="scientific">Pseudaquabacterium inlustre</name>
    <dbReference type="NCBI Taxonomy" id="2984192"/>
    <lineage>
        <taxon>Bacteria</taxon>
        <taxon>Pseudomonadati</taxon>
        <taxon>Pseudomonadota</taxon>
        <taxon>Betaproteobacteria</taxon>
        <taxon>Burkholderiales</taxon>
        <taxon>Sphaerotilaceae</taxon>
        <taxon>Pseudaquabacterium</taxon>
    </lineage>
</organism>
<accession>A0ABU9CEI2</accession>
<keyword evidence="1" id="KW-0805">Transcription regulation</keyword>
<comment type="caution">
    <text evidence="5">The sequence shown here is derived from an EMBL/GenBank/DDBJ whole genome shotgun (WGS) entry which is preliminary data.</text>
</comment>
<dbReference type="Proteomes" id="UP001365405">
    <property type="component" value="Unassembled WGS sequence"/>
</dbReference>
<dbReference type="SMART" id="SM00866">
    <property type="entry name" value="UTRA"/>
    <property type="match status" value="1"/>
</dbReference>
<dbReference type="Pfam" id="PF07702">
    <property type="entry name" value="UTRA"/>
    <property type="match status" value="1"/>
</dbReference>
<dbReference type="PANTHER" id="PTHR44846:SF1">
    <property type="entry name" value="MANNOSYL-D-GLYCERATE TRANSPORT_METABOLISM SYSTEM REPRESSOR MNGR-RELATED"/>
    <property type="match status" value="1"/>
</dbReference>
<sequence length="263" mass="28428">MLDAPDIRSTRADEADRIARTPSRWQRIASALRDEIAAGLHAPGAQLPNESALAARFGVHRHTLRQAVRQLVHEGHLRVVQGSGTYVRELVLDYALKRRTRMTENLAEAGERAQRELLGHATEPAGDWAAPLHLARTDEVLLLHTLAVVRGRPVGLSTSAYPAARLGDMADAFVRHGSVTRALAELGVADYVRARSTVSCRLPSAAEADALARPATEPVLVVQYVNVDGEGRPVEAARTVFASDAVQLSVAHDGETDAREVMP</sequence>
<dbReference type="EMBL" id="JBBUTH010000003">
    <property type="protein sequence ID" value="MEK8050091.1"/>
    <property type="molecule type" value="Genomic_DNA"/>
</dbReference>
<dbReference type="PRINTS" id="PR00035">
    <property type="entry name" value="HTHGNTR"/>
</dbReference>
<gene>
    <name evidence="5" type="primary">phnF</name>
    <name evidence="5" type="ORF">AACH10_07565</name>
</gene>
<dbReference type="Pfam" id="PF00392">
    <property type="entry name" value="GntR"/>
    <property type="match status" value="1"/>
</dbReference>
<dbReference type="InterPro" id="IPR050679">
    <property type="entry name" value="Bact_HTH_transcr_reg"/>
</dbReference>
<dbReference type="SUPFAM" id="SSF64288">
    <property type="entry name" value="Chorismate lyase-like"/>
    <property type="match status" value="1"/>
</dbReference>
<keyword evidence="6" id="KW-1185">Reference proteome</keyword>
<dbReference type="InterPro" id="IPR036388">
    <property type="entry name" value="WH-like_DNA-bd_sf"/>
</dbReference>
<dbReference type="InterPro" id="IPR028978">
    <property type="entry name" value="Chorismate_lyase_/UTRA_dom_sf"/>
</dbReference>
<evidence type="ECO:0000313" key="5">
    <source>
        <dbReference type="EMBL" id="MEK8050091.1"/>
    </source>
</evidence>
<reference evidence="5 6" key="1">
    <citation type="submission" date="2024-04" db="EMBL/GenBank/DDBJ databases">
        <title>Novel species of the genus Ideonella isolated from streams.</title>
        <authorList>
            <person name="Lu H."/>
        </authorList>
    </citation>
    <scope>NUCLEOTIDE SEQUENCE [LARGE SCALE GENOMIC DNA]</scope>
    <source>
        <strain evidence="5 6">DXS22W</strain>
    </source>
</reference>
<dbReference type="InterPro" id="IPR011663">
    <property type="entry name" value="UTRA"/>
</dbReference>
<keyword evidence="3" id="KW-0804">Transcription</keyword>
<dbReference type="InterPro" id="IPR012702">
    <property type="entry name" value="CP_lyase_PhnF"/>
</dbReference>
<dbReference type="PANTHER" id="PTHR44846">
    <property type="entry name" value="MANNOSYL-D-GLYCERATE TRANSPORT/METABOLISM SYSTEM REPRESSOR MNGR-RELATED"/>
    <property type="match status" value="1"/>
</dbReference>
<dbReference type="PROSITE" id="PS50949">
    <property type="entry name" value="HTH_GNTR"/>
    <property type="match status" value="1"/>
</dbReference>
<dbReference type="InterPro" id="IPR000524">
    <property type="entry name" value="Tscrpt_reg_HTH_GntR"/>
</dbReference>
<dbReference type="NCBIfam" id="TIGR02325">
    <property type="entry name" value="C_P_lyase_phnF"/>
    <property type="match status" value="1"/>
</dbReference>
<evidence type="ECO:0000259" key="4">
    <source>
        <dbReference type="PROSITE" id="PS50949"/>
    </source>
</evidence>
<dbReference type="SUPFAM" id="SSF46785">
    <property type="entry name" value="Winged helix' DNA-binding domain"/>
    <property type="match status" value="1"/>
</dbReference>
<dbReference type="Gene3D" id="1.10.10.10">
    <property type="entry name" value="Winged helix-like DNA-binding domain superfamily/Winged helix DNA-binding domain"/>
    <property type="match status" value="1"/>
</dbReference>